<feature type="domain" description="Cytochrome b561 bacterial/Ni-hydrogenase" evidence="14">
    <location>
        <begin position="161"/>
        <end position="366"/>
    </location>
</feature>
<keyword evidence="6 12" id="KW-0812">Transmembrane</keyword>
<accession>A0A1L7CTT8</accession>
<feature type="transmembrane region" description="Helical" evidence="12">
    <location>
        <begin position="323"/>
        <end position="349"/>
    </location>
</feature>
<dbReference type="PANTHER" id="PTHR30485">
    <property type="entry name" value="NI/FE-HYDROGENASE 1 B-TYPE CYTOCHROME SUBUNIT"/>
    <property type="match status" value="1"/>
</dbReference>
<gene>
    <name evidence="15" type="ORF">CFRA_07870</name>
</gene>
<reference evidence="15 16" key="1">
    <citation type="submission" date="2014-08" db="EMBL/GenBank/DDBJ databases">
        <title>Complete genome sequence of Corynebacterium frankenforstense ST18(T) (=DSM 45800(T)), isolated from raw cow milk.</title>
        <authorList>
            <person name="Ruckert C."/>
            <person name="Albersmeier A."/>
            <person name="Winkler A."/>
            <person name="Lipski A."/>
            <person name="Kalinowski J."/>
        </authorList>
    </citation>
    <scope>NUCLEOTIDE SEQUENCE [LARGE SCALE GENOMIC DNA]</scope>
    <source>
        <strain evidence="15 16">ST18</strain>
    </source>
</reference>
<dbReference type="InterPro" id="IPR011577">
    <property type="entry name" value="Cyt_b561_bac/Ni-Hgenase"/>
</dbReference>
<dbReference type="GO" id="GO:0009055">
    <property type="term" value="F:electron transfer activity"/>
    <property type="evidence" value="ECO:0007669"/>
    <property type="project" value="InterPro"/>
</dbReference>
<comment type="subcellular location">
    <subcellularLocation>
        <location evidence="1">Cell membrane</location>
        <topology evidence="1">Multi-pass membrane protein</topology>
    </subcellularLocation>
</comment>
<dbReference type="EMBL" id="CP009247">
    <property type="protein sequence ID" value="APT89188.1"/>
    <property type="molecule type" value="Genomic_DNA"/>
</dbReference>
<proteinExistence type="inferred from homology"/>
<keyword evidence="13" id="KW-0732">Signal</keyword>
<feature type="transmembrane region" description="Helical" evidence="12">
    <location>
        <begin position="281"/>
        <end position="303"/>
    </location>
</feature>
<dbReference type="GO" id="GO:0022904">
    <property type="term" value="P:respiratory electron transport chain"/>
    <property type="evidence" value="ECO:0007669"/>
    <property type="project" value="InterPro"/>
</dbReference>
<feature type="transmembrane region" description="Helical" evidence="12">
    <location>
        <begin position="171"/>
        <end position="188"/>
    </location>
</feature>
<keyword evidence="11 12" id="KW-0472">Membrane</keyword>
<evidence type="ECO:0000256" key="10">
    <source>
        <dbReference type="ARBA" id="ARBA00023004"/>
    </source>
</evidence>
<dbReference type="GO" id="GO:0005886">
    <property type="term" value="C:plasma membrane"/>
    <property type="evidence" value="ECO:0007669"/>
    <property type="project" value="UniProtKB-SubCell"/>
</dbReference>
<dbReference type="GO" id="GO:0020037">
    <property type="term" value="F:heme binding"/>
    <property type="evidence" value="ECO:0007669"/>
    <property type="project" value="TreeGrafter"/>
</dbReference>
<evidence type="ECO:0000256" key="11">
    <source>
        <dbReference type="ARBA" id="ARBA00023136"/>
    </source>
</evidence>
<evidence type="ECO:0000256" key="2">
    <source>
        <dbReference type="ARBA" id="ARBA00008622"/>
    </source>
</evidence>
<dbReference type="PANTHER" id="PTHR30485:SF0">
    <property type="entry name" value="NI_FE-HYDROGENASE 1 B-TYPE CYTOCHROME SUBUNIT-RELATED"/>
    <property type="match status" value="1"/>
</dbReference>
<keyword evidence="10" id="KW-0408">Iron</keyword>
<keyword evidence="16" id="KW-1185">Reference proteome</keyword>
<name>A0A1L7CTT8_9CORY</name>
<feature type="chain" id="PRO_5012001531" description="Cytochrome b561 bacterial/Ni-hydrogenase domain-containing protein" evidence="13">
    <location>
        <begin position="20"/>
        <end position="383"/>
    </location>
</feature>
<dbReference type="SUPFAM" id="SSF81342">
    <property type="entry name" value="Transmembrane di-heme cytochromes"/>
    <property type="match status" value="1"/>
</dbReference>
<evidence type="ECO:0000313" key="16">
    <source>
        <dbReference type="Proteomes" id="UP000185434"/>
    </source>
</evidence>
<dbReference type="InterPro" id="IPR000516">
    <property type="entry name" value="Ni-dep_Hydgase_cyt-B"/>
</dbReference>
<evidence type="ECO:0000256" key="1">
    <source>
        <dbReference type="ARBA" id="ARBA00004651"/>
    </source>
</evidence>
<evidence type="ECO:0000256" key="4">
    <source>
        <dbReference type="ARBA" id="ARBA00022475"/>
    </source>
</evidence>
<dbReference type="Gene3D" id="1.20.950.20">
    <property type="entry name" value="Transmembrane di-heme cytochromes, Chain C"/>
    <property type="match status" value="1"/>
</dbReference>
<evidence type="ECO:0000256" key="7">
    <source>
        <dbReference type="ARBA" id="ARBA00022723"/>
    </source>
</evidence>
<keyword evidence="4" id="KW-1003">Cell membrane</keyword>
<evidence type="ECO:0000256" key="8">
    <source>
        <dbReference type="ARBA" id="ARBA00022982"/>
    </source>
</evidence>
<feature type="signal peptide" evidence="13">
    <location>
        <begin position="1"/>
        <end position="19"/>
    </location>
</feature>
<dbReference type="Pfam" id="PF01292">
    <property type="entry name" value="Ni_hydr_CYTB"/>
    <property type="match status" value="1"/>
</dbReference>
<dbReference type="PRINTS" id="PR00161">
    <property type="entry name" value="NIHGNASECYTB"/>
</dbReference>
<keyword evidence="9 12" id="KW-1133">Transmembrane helix</keyword>
<dbReference type="NCBIfam" id="TIGR02125">
    <property type="entry name" value="CytB-hydogenase"/>
    <property type="match status" value="1"/>
</dbReference>
<dbReference type="InterPro" id="IPR023299">
    <property type="entry name" value="ATPase_P-typ_cyto_dom_N"/>
</dbReference>
<evidence type="ECO:0000256" key="3">
    <source>
        <dbReference type="ARBA" id="ARBA00022448"/>
    </source>
</evidence>
<keyword evidence="5" id="KW-0349">Heme</keyword>
<evidence type="ECO:0000259" key="14">
    <source>
        <dbReference type="Pfam" id="PF01292"/>
    </source>
</evidence>
<dbReference type="AlphaFoldDB" id="A0A1L7CTT8"/>
<keyword evidence="3" id="KW-0813">Transport</keyword>
<evidence type="ECO:0000256" key="6">
    <source>
        <dbReference type="ARBA" id="ARBA00022692"/>
    </source>
</evidence>
<comment type="similarity">
    <text evidence="2">Belongs to the HupC/HyaC/HydC family.</text>
</comment>
<dbReference type="SUPFAM" id="SSF81660">
    <property type="entry name" value="Metal cation-transporting ATPase, ATP-binding domain N"/>
    <property type="match status" value="1"/>
</dbReference>
<dbReference type="InterPro" id="IPR016174">
    <property type="entry name" value="Di-haem_cyt_TM"/>
</dbReference>
<dbReference type="Proteomes" id="UP000185434">
    <property type="component" value="Chromosome"/>
</dbReference>
<sequence length="383" mass="43011">MRVYQAFALSRLAPTEVLAAAAAAPAGSDDPVDRALVGSLRANRQGVEPEIVPDDKFTPATPERRYSRADMEDRVILRGDLESVAEVAEMTGAQRRLLNRNVRSMGRMGRRCLGVAVAEKDLLGNVGPMQMQGFVAMSVVKESELARAVDNNTPEWVRVEVWPTALRWQHWINLALIIALTVTGYFIMDPFFGPDPAADTGFLMGWIRFAHIACGFAWCVLALWRVWLLCVAKTRQNRWRSLWPIYNMEDAKNMLRTAQHYLFLGKGPAPLYVGHNALQQFAYTGIYALSVVQIFTGLALYALPKPSVWYWDIVRLPVDLLGIPWVRLIHAAIMFIIWAFVILHVYLVIRADSVEKHSGLSAMLNGGYWLHRDANPVDGPRIG</sequence>
<dbReference type="Gene3D" id="3.40.1110.10">
    <property type="entry name" value="Calcium-transporting ATPase, cytoplasmic domain N"/>
    <property type="match status" value="1"/>
</dbReference>
<dbReference type="GO" id="GO:0000166">
    <property type="term" value="F:nucleotide binding"/>
    <property type="evidence" value="ECO:0007669"/>
    <property type="project" value="InterPro"/>
</dbReference>
<evidence type="ECO:0000256" key="12">
    <source>
        <dbReference type="SAM" id="Phobius"/>
    </source>
</evidence>
<evidence type="ECO:0000256" key="13">
    <source>
        <dbReference type="SAM" id="SignalP"/>
    </source>
</evidence>
<keyword evidence="7" id="KW-0479">Metal-binding</keyword>
<dbReference type="GO" id="GO:0005506">
    <property type="term" value="F:iron ion binding"/>
    <property type="evidence" value="ECO:0007669"/>
    <property type="project" value="InterPro"/>
</dbReference>
<evidence type="ECO:0000256" key="5">
    <source>
        <dbReference type="ARBA" id="ARBA00022617"/>
    </source>
</evidence>
<keyword evidence="8" id="KW-0249">Electron transport</keyword>
<dbReference type="STRING" id="1437875.CFRA_07870"/>
<dbReference type="InterPro" id="IPR051542">
    <property type="entry name" value="Hydrogenase_cytochrome"/>
</dbReference>
<protein>
    <recommendedName>
        <fullName evidence="14">Cytochrome b561 bacterial/Ni-hydrogenase domain-containing protein</fullName>
    </recommendedName>
</protein>
<evidence type="ECO:0000256" key="9">
    <source>
        <dbReference type="ARBA" id="ARBA00022989"/>
    </source>
</evidence>
<feature type="transmembrane region" description="Helical" evidence="12">
    <location>
        <begin position="208"/>
        <end position="232"/>
    </location>
</feature>
<evidence type="ECO:0000313" key="15">
    <source>
        <dbReference type="EMBL" id="APT89188.1"/>
    </source>
</evidence>
<organism evidence="15 16">
    <name type="scientific">Corynebacterium frankenforstense DSM 45800</name>
    <dbReference type="NCBI Taxonomy" id="1437875"/>
    <lineage>
        <taxon>Bacteria</taxon>
        <taxon>Bacillati</taxon>
        <taxon>Actinomycetota</taxon>
        <taxon>Actinomycetes</taxon>
        <taxon>Mycobacteriales</taxon>
        <taxon>Corynebacteriaceae</taxon>
        <taxon>Corynebacterium</taxon>
    </lineage>
</organism>
<dbReference type="KEGG" id="cfk:CFRA_07870"/>